<dbReference type="InterPro" id="IPR052268">
    <property type="entry name" value="SAM_domain-containing_protein"/>
</dbReference>
<feature type="domain" description="SAM" evidence="2">
    <location>
        <begin position="39"/>
        <end position="105"/>
    </location>
</feature>
<organism evidence="3 4">
    <name type="scientific">Mya arenaria</name>
    <name type="common">Soft-shell clam</name>
    <dbReference type="NCBI Taxonomy" id="6604"/>
    <lineage>
        <taxon>Eukaryota</taxon>
        <taxon>Metazoa</taxon>
        <taxon>Spiralia</taxon>
        <taxon>Lophotrochozoa</taxon>
        <taxon>Mollusca</taxon>
        <taxon>Bivalvia</taxon>
        <taxon>Autobranchia</taxon>
        <taxon>Heteroconchia</taxon>
        <taxon>Euheterodonta</taxon>
        <taxon>Imparidentia</taxon>
        <taxon>Neoheterodontei</taxon>
        <taxon>Myida</taxon>
        <taxon>Myoidea</taxon>
        <taxon>Myidae</taxon>
        <taxon>Mya</taxon>
    </lineage>
</organism>
<evidence type="ECO:0000256" key="1">
    <source>
        <dbReference type="SAM" id="MobiDB-lite"/>
    </source>
</evidence>
<evidence type="ECO:0000259" key="2">
    <source>
        <dbReference type="PROSITE" id="PS50105"/>
    </source>
</evidence>
<dbReference type="Pfam" id="PF07647">
    <property type="entry name" value="SAM_2"/>
    <property type="match status" value="1"/>
</dbReference>
<dbReference type="PANTHER" id="PTHR20843">
    <property type="entry name" value="STERILE ALPHA MOTIF DOMAIN CONTAINING PROTEIN 10"/>
    <property type="match status" value="1"/>
</dbReference>
<proteinExistence type="predicted"/>
<dbReference type="SMART" id="SM00454">
    <property type="entry name" value="SAM"/>
    <property type="match status" value="1"/>
</dbReference>
<feature type="region of interest" description="Disordered" evidence="1">
    <location>
        <begin position="1"/>
        <end position="28"/>
    </location>
</feature>
<dbReference type="PROSITE" id="PS50105">
    <property type="entry name" value="SAM_DOMAIN"/>
    <property type="match status" value="1"/>
</dbReference>
<keyword evidence="4" id="KW-1185">Reference proteome</keyword>
<dbReference type="SUPFAM" id="SSF47769">
    <property type="entry name" value="SAM/Pointed domain"/>
    <property type="match status" value="1"/>
</dbReference>
<evidence type="ECO:0000313" key="3">
    <source>
        <dbReference type="EMBL" id="WAR22867.1"/>
    </source>
</evidence>
<accession>A0ABY7FL50</accession>
<sequence length="140" mass="16195">MADDTRDEKVQEPASVAATKPASTGKKVTRSKTKPLYFWTSADVNKWLKKHGGHCHELYGQLFLEQEVTGRSLIRLTEYKLEKIGILNLQHRQELMHYVLKLRLKHEGTDLKNLDQRGSGFELPVPDIKRQSVKKKDDKR</sequence>
<reference evidence="3" key="1">
    <citation type="submission" date="2022-11" db="EMBL/GenBank/DDBJ databases">
        <title>Centuries of genome instability and evolution in soft-shell clam transmissible cancer (bioRxiv).</title>
        <authorList>
            <person name="Hart S.F.M."/>
            <person name="Yonemitsu M.A."/>
            <person name="Giersch R.M."/>
            <person name="Beal B.F."/>
            <person name="Arriagada G."/>
            <person name="Davis B.W."/>
            <person name="Ostrander E.A."/>
            <person name="Goff S.P."/>
            <person name="Metzger M.J."/>
        </authorList>
    </citation>
    <scope>NUCLEOTIDE SEQUENCE</scope>
    <source>
        <strain evidence="3">MELC-2E11</strain>
        <tissue evidence="3">Siphon/mantle</tissue>
    </source>
</reference>
<protein>
    <submittedName>
        <fullName evidence="3">SAM12-like protein</fullName>
    </submittedName>
</protein>
<name>A0ABY7FL50_MYAAR</name>
<evidence type="ECO:0000313" key="4">
    <source>
        <dbReference type="Proteomes" id="UP001164746"/>
    </source>
</evidence>
<dbReference type="InterPro" id="IPR001660">
    <property type="entry name" value="SAM"/>
</dbReference>
<dbReference type="EMBL" id="CP111024">
    <property type="protein sequence ID" value="WAR22867.1"/>
    <property type="molecule type" value="Genomic_DNA"/>
</dbReference>
<dbReference type="PANTHER" id="PTHR20843:SF0">
    <property type="entry name" value="PROTEIN AVEUGLE"/>
    <property type="match status" value="1"/>
</dbReference>
<feature type="compositionally biased region" description="Basic and acidic residues" evidence="1">
    <location>
        <begin position="1"/>
        <end position="11"/>
    </location>
</feature>
<dbReference type="InterPro" id="IPR013761">
    <property type="entry name" value="SAM/pointed_sf"/>
</dbReference>
<dbReference type="Proteomes" id="UP001164746">
    <property type="component" value="Chromosome 13"/>
</dbReference>
<dbReference type="Gene3D" id="1.10.150.50">
    <property type="entry name" value="Transcription Factor, Ets-1"/>
    <property type="match status" value="1"/>
</dbReference>
<gene>
    <name evidence="3" type="ORF">MAR_036536</name>
</gene>